<comment type="catalytic activity">
    <reaction evidence="1">
        <text>S-ubiquitinyl-[E2 ubiquitin-conjugating enzyme]-L-cysteine + [acceptor protein]-L-lysine = [E2 ubiquitin-conjugating enzyme]-L-cysteine + N(6)-ubiquitinyl-[acceptor protein]-L-lysine.</text>
        <dbReference type="EC" id="2.3.2.26"/>
    </reaction>
</comment>
<dbReference type="SMART" id="SM00119">
    <property type="entry name" value="HECTc"/>
    <property type="match status" value="1"/>
</dbReference>
<feature type="active site" description="Glycyl thioester intermediate" evidence="6">
    <location>
        <position position="992"/>
    </location>
</feature>
<dbReference type="SMART" id="SM00015">
    <property type="entry name" value="IQ"/>
    <property type="match status" value="1"/>
</dbReference>
<comment type="pathway">
    <text evidence="2">Protein modification; protein ubiquitination.</text>
</comment>
<feature type="domain" description="HECT" evidence="8">
    <location>
        <begin position="686"/>
        <end position="1024"/>
    </location>
</feature>
<evidence type="ECO:0000313" key="9">
    <source>
        <dbReference type="Proteomes" id="UP000694867"/>
    </source>
</evidence>
<evidence type="ECO:0000256" key="7">
    <source>
        <dbReference type="SAM" id="MobiDB-lite"/>
    </source>
</evidence>
<evidence type="ECO:0000256" key="2">
    <source>
        <dbReference type="ARBA" id="ARBA00004906"/>
    </source>
</evidence>
<keyword evidence="5 6" id="KW-0833">Ubl conjugation pathway</keyword>
<dbReference type="InterPro" id="IPR000048">
    <property type="entry name" value="IQ_motif_EF-hand-BS"/>
</dbReference>
<dbReference type="Gene3D" id="3.30.2160.10">
    <property type="entry name" value="Hect, E3 ligase catalytic domain"/>
    <property type="match status" value="1"/>
</dbReference>
<dbReference type="PANTHER" id="PTHR45700:SF2">
    <property type="entry name" value="UBIQUITIN-PROTEIN LIGASE E3C"/>
    <property type="match status" value="1"/>
</dbReference>
<accession>A0AAJ7L6J9</accession>
<dbReference type="InterPro" id="IPR044611">
    <property type="entry name" value="E3A/B/C-like"/>
</dbReference>
<dbReference type="Gene3D" id="3.90.1750.10">
    <property type="entry name" value="Hect, E3 ligase catalytic domains"/>
    <property type="match status" value="1"/>
</dbReference>
<evidence type="ECO:0000256" key="6">
    <source>
        <dbReference type="PROSITE-ProRule" id="PRU00104"/>
    </source>
</evidence>
<organism evidence="9 10">
    <name type="scientific">Galendromus occidentalis</name>
    <name type="common">western predatory mite</name>
    <dbReference type="NCBI Taxonomy" id="34638"/>
    <lineage>
        <taxon>Eukaryota</taxon>
        <taxon>Metazoa</taxon>
        <taxon>Ecdysozoa</taxon>
        <taxon>Arthropoda</taxon>
        <taxon>Chelicerata</taxon>
        <taxon>Arachnida</taxon>
        <taxon>Acari</taxon>
        <taxon>Parasitiformes</taxon>
        <taxon>Mesostigmata</taxon>
        <taxon>Gamasina</taxon>
        <taxon>Phytoseioidea</taxon>
        <taxon>Phytoseiidae</taxon>
        <taxon>Typhlodrominae</taxon>
        <taxon>Galendromus</taxon>
    </lineage>
</organism>
<evidence type="ECO:0000313" key="10">
    <source>
        <dbReference type="RefSeq" id="XP_018496472.1"/>
    </source>
</evidence>
<protein>
    <recommendedName>
        <fullName evidence="3">HECT-type E3 ubiquitin transferase</fullName>
        <ecNumber evidence="3">2.3.2.26</ecNumber>
    </recommendedName>
</protein>
<dbReference type="GO" id="GO:0000209">
    <property type="term" value="P:protein polyubiquitination"/>
    <property type="evidence" value="ECO:0007669"/>
    <property type="project" value="InterPro"/>
</dbReference>
<proteinExistence type="predicted"/>
<dbReference type="InterPro" id="IPR000569">
    <property type="entry name" value="HECT_dom"/>
</dbReference>
<dbReference type="GO" id="GO:0061630">
    <property type="term" value="F:ubiquitin protein ligase activity"/>
    <property type="evidence" value="ECO:0007669"/>
    <property type="project" value="UniProtKB-EC"/>
</dbReference>
<dbReference type="InterPro" id="IPR035983">
    <property type="entry name" value="Hect_E3_ubiquitin_ligase"/>
</dbReference>
<dbReference type="Proteomes" id="UP000694867">
    <property type="component" value="Unplaced"/>
</dbReference>
<dbReference type="SUPFAM" id="SSF56204">
    <property type="entry name" value="Hect, E3 ligase catalytic domain"/>
    <property type="match status" value="1"/>
</dbReference>
<name>A0AAJ7L6J9_9ACAR</name>
<dbReference type="FunFam" id="3.30.2410.10:FF:000011">
    <property type="entry name" value="Putative Ubiquitin-protein ligase E3C"/>
    <property type="match status" value="1"/>
</dbReference>
<dbReference type="GO" id="GO:0016874">
    <property type="term" value="F:ligase activity"/>
    <property type="evidence" value="ECO:0007669"/>
    <property type="project" value="UniProtKB-KW"/>
</dbReference>
<dbReference type="Pfam" id="PF00612">
    <property type="entry name" value="IQ"/>
    <property type="match status" value="1"/>
</dbReference>
<evidence type="ECO:0000256" key="3">
    <source>
        <dbReference type="ARBA" id="ARBA00012485"/>
    </source>
</evidence>
<evidence type="ECO:0000256" key="4">
    <source>
        <dbReference type="ARBA" id="ARBA00022679"/>
    </source>
</evidence>
<dbReference type="RefSeq" id="XP_018496472.1">
    <property type="nucleotide sequence ID" value="XM_018640956.2"/>
</dbReference>
<evidence type="ECO:0000256" key="1">
    <source>
        <dbReference type="ARBA" id="ARBA00000885"/>
    </source>
</evidence>
<keyword evidence="9" id="KW-1185">Reference proteome</keyword>
<evidence type="ECO:0000259" key="8">
    <source>
        <dbReference type="PROSITE" id="PS50237"/>
    </source>
</evidence>
<feature type="region of interest" description="Disordered" evidence="7">
    <location>
        <begin position="332"/>
        <end position="351"/>
    </location>
</feature>
<dbReference type="KEGG" id="goe:100905644"/>
<dbReference type="GO" id="GO:0006511">
    <property type="term" value="P:ubiquitin-dependent protein catabolic process"/>
    <property type="evidence" value="ECO:0007669"/>
    <property type="project" value="TreeGrafter"/>
</dbReference>
<feature type="compositionally biased region" description="Acidic residues" evidence="7">
    <location>
        <begin position="341"/>
        <end position="351"/>
    </location>
</feature>
<sequence>MFSFEGQFRRRPTQALGGASRLNETSRDELLRQKQERRRLREFEKRKEHCVVKIQAVIRGFLARRRVARLSREVFDKAIADGVPIAQIAPLITKFFFFYESPRDDDRLSKLSQTLLIRHKEVLKVISRDDPKAWSKNLSGVLIANLRLLHKNNSSLVLPLRLVEIYACPSSFPLWLYLIKLQYFKIIKHLLETRCPEVDEACLKPPTPLTESLLTLLRKPLESCSNDEEKAIVLHELLQAFFVDNEHRSLDCRVYYILLPMLANCDPKLLPANVLIATNERGGKNSIWKLHAIATIMSRRVPSMSQKDIIDYLSLLRSQMLDVLVSTSVRASDPVERENSDSDSDEEETEMDMEVERNVLERAAVESLWCLLNEEAFIQKVIDSVEALQSADALVSVSCLSYVMQVHMKSNSRRSPLLYRIAFRPPFLRMLWTAVAAFTNEDAVPLLKMISQGVKPSKEQTTSFLPLLIFFCTSFAGLLPTVYEAEFYHEATMEVGAKCNMMPFSLTELASIAIRLRDLALGLVDLAFPGHTQPKEATNEDVNVELWLTLFQSVVRLLHQLYARDCRRKFCDNWIVDLLVIPEQINDTCLKTSYIKRKPFQNSTQRCKDNSADEMSRVQVLETRTATILQELPFVIPFHTRVRIFKHFLEMEHTVNYQNRMRVAQLVQIRRDFLYEDAFRNFGHDSDINIRKHMKVQLINSAGMEEAGLDGGGLTREFLGELLKTSFDINRGFFKTTADNLFYPNPSVHLIVPKSQEHYYFMGKMLGKAIYEFMLVELPLAEFFLSKMLAWHGSDLDIHHLASLDPVLYKNLLFTKSYRGNVEDLDLNFTVVMNDLGEQHTIELKPNGSQIAVTNANRIEYVHLMADFKLNKQIRQQTAAFKSGMAEIVDPHWLRLFDPKELQILISGAKSAMNLADWRKNTVYANGYSDDHPVIENFWRVVQSFDETQQGQLLKFVTSCSRPPLLGFKELQPLFGINRVESTDRLPTAATCVNLLKLPEIEEFDLMKSKLLYAIQSNSGFELS</sequence>
<dbReference type="Pfam" id="PF00632">
    <property type="entry name" value="HECT"/>
    <property type="match status" value="1"/>
</dbReference>
<keyword evidence="10" id="KW-0436">Ligase</keyword>
<keyword evidence="4" id="KW-0808">Transferase</keyword>
<dbReference type="PANTHER" id="PTHR45700">
    <property type="entry name" value="UBIQUITIN-PROTEIN LIGASE E3C"/>
    <property type="match status" value="1"/>
</dbReference>
<dbReference type="PROSITE" id="PS50237">
    <property type="entry name" value="HECT"/>
    <property type="match status" value="1"/>
</dbReference>
<dbReference type="PROSITE" id="PS50096">
    <property type="entry name" value="IQ"/>
    <property type="match status" value="1"/>
</dbReference>
<dbReference type="Gene3D" id="3.30.2410.10">
    <property type="entry name" value="Hect, E3 ligase catalytic domain"/>
    <property type="match status" value="1"/>
</dbReference>
<gene>
    <name evidence="10" type="primary">LOC100905644</name>
</gene>
<dbReference type="AlphaFoldDB" id="A0AAJ7L6J9"/>
<reference evidence="10" key="1">
    <citation type="submission" date="2025-08" db="UniProtKB">
        <authorList>
            <consortium name="RefSeq"/>
        </authorList>
    </citation>
    <scope>IDENTIFICATION</scope>
</reference>
<evidence type="ECO:0000256" key="5">
    <source>
        <dbReference type="ARBA" id="ARBA00022786"/>
    </source>
</evidence>
<dbReference type="GO" id="GO:0009966">
    <property type="term" value="P:regulation of signal transduction"/>
    <property type="evidence" value="ECO:0007669"/>
    <property type="project" value="UniProtKB-ARBA"/>
</dbReference>
<dbReference type="FunFam" id="3.30.2160.10:FF:000002">
    <property type="entry name" value="Putative Ubiquitin-protein ligase E3C"/>
    <property type="match status" value="1"/>
</dbReference>
<dbReference type="EC" id="2.3.2.26" evidence="3"/>
<dbReference type="CDD" id="cd00078">
    <property type="entry name" value="HECTc"/>
    <property type="match status" value="1"/>
</dbReference>
<dbReference type="GeneID" id="100905644"/>